<dbReference type="OrthoDB" id="9791139at2"/>
<dbReference type="PROSITE" id="PS01161">
    <property type="entry name" value="GLC_GALNAC_ISOMERASE"/>
    <property type="match status" value="1"/>
</dbReference>
<evidence type="ECO:0000256" key="1">
    <source>
        <dbReference type="ARBA" id="ARBA00000644"/>
    </source>
</evidence>
<dbReference type="Gene3D" id="3.40.50.1360">
    <property type="match status" value="1"/>
</dbReference>
<evidence type="ECO:0000256" key="3">
    <source>
        <dbReference type="ARBA" id="ARBA00023277"/>
    </source>
</evidence>
<dbReference type="FunFam" id="3.40.50.1360:FF:000003">
    <property type="entry name" value="Glucosamine-6-phosphate deaminase"/>
    <property type="match status" value="1"/>
</dbReference>
<dbReference type="GO" id="GO:0042802">
    <property type="term" value="F:identical protein binding"/>
    <property type="evidence" value="ECO:0007669"/>
    <property type="project" value="TreeGrafter"/>
</dbReference>
<dbReference type="Proteomes" id="UP000030635">
    <property type="component" value="Chromosome"/>
</dbReference>
<keyword evidence="2 4" id="KW-0378">Hydrolase</keyword>
<evidence type="ECO:0000256" key="2">
    <source>
        <dbReference type="ARBA" id="ARBA00022801"/>
    </source>
</evidence>
<dbReference type="HAMAP" id="MF_01241">
    <property type="entry name" value="GlcN6P_deamin"/>
    <property type="match status" value="1"/>
</dbReference>
<comment type="function">
    <text evidence="4">Catalyzes the reversible isomerization-deamination of glucosamine 6-phosphate (GlcN6P) to form fructose 6-phosphate (Fru6P) and ammonium ion.</text>
</comment>
<evidence type="ECO:0000256" key="4">
    <source>
        <dbReference type="HAMAP-Rule" id="MF_01241"/>
    </source>
</evidence>
<keyword evidence="3 4" id="KW-0119">Carbohydrate metabolism</keyword>
<dbReference type="HOGENOM" id="CLU_049611_1_1_9"/>
<dbReference type="RefSeq" id="WP_039312730.1">
    <property type="nucleotide sequence ID" value="NZ_CP006905.1"/>
</dbReference>
<reference evidence="6 7" key="1">
    <citation type="journal article" date="2015" name="Infect. Genet. Evol.">
        <title>Genomic sequences of six botulinum neurotoxin-producing strains representing three clostridial species illustrate the mobility and diversity of botulinum neurotoxin genes.</title>
        <authorList>
            <person name="Smith T.J."/>
            <person name="Hill K.K."/>
            <person name="Xie G."/>
            <person name="Foley B.T."/>
            <person name="Williamson C.H."/>
            <person name="Foster J.T."/>
            <person name="Johnson S.L."/>
            <person name="Chertkov O."/>
            <person name="Teshima H."/>
            <person name="Gibbons H.S."/>
            <person name="Johnsky L.A."/>
            <person name="Karavis M.A."/>
            <person name="Smith L.A."/>
        </authorList>
    </citation>
    <scope>NUCLEOTIDE SEQUENCE [LARGE SCALE GENOMIC DNA]</scope>
    <source>
        <strain evidence="6">Sullivan</strain>
    </source>
</reference>
<dbReference type="PANTHER" id="PTHR11280:SF5">
    <property type="entry name" value="GLUCOSAMINE-6-PHOSPHATE ISOMERASE"/>
    <property type="match status" value="1"/>
</dbReference>
<dbReference type="eggNOG" id="COG0363">
    <property type="taxonomic scope" value="Bacteria"/>
</dbReference>
<dbReference type="InterPro" id="IPR006148">
    <property type="entry name" value="Glc/Gal-6P_isomerase"/>
</dbReference>
<comment type="catalytic activity">
    <reaction evidence="1 4">
        <text>alpha-D-glucosamine 6-phosphate + H2O = beta-D-fructose 6-phosphate + NH4(+)</text>
        <dbReference type="Rhea" id="RHEA:12172"/>
        <dbReference type="ChEBI" id="CHEBI:15377"/>
        <dbReference type="ChEBI" id="CHEBI:28938"/>
        <dbReference type="ChEBI" id="CHEBI:57634"/>
        <dbReference type="ChEBI" id="CHEBI:75989"/>
        <dbReference type="EC" id="3.5.99.6"/>
    </reaction>
</comment>
<dbReference type="STRING" id="1561.NPD11_1675"/>
<dbReference type="UniPathway" id="UPA00629">
    <property type="reaction ID" value="UER00684"/>
</dbReference>
<dbReference type="AlphaFoldDB" id="A0A0A7FXL6"/>
<sequence length="242" mass="26662">MKLIVVKDYDAMSKEAALEMARVINNKPNAVLGLATGGTPIGMYKELIKMNKEGKIDFSNITTVNLDEYIGLSGEHEQSYRYFMNKNLFDHININKKNTFVPNGLAEDIAKEGREYDRMIDELGGTDIQLLGVGNNGHIAFNEPGSSLVSGTHLTDLTESTIEANSRFFESMDEVPKTAITMGLGQIMKSKKILLIASGESKAEAMKMLFSGKITSECPVTMLNMHRDVVVVLDEAAAKYVK</sequence>
<dbReference type="GO" id="GO:0005975">
    <property type="term" value="P:carbohydrate metabolic process"/>
    <property type="evidence" value="ECO:0007669"/>
    <property type="project" value="InterPro"/>
</dbReference>
<dbReference type="KEGG" id="cbv:U729_1319"/>
<dbReference type="PANTHER" id="PTHR11280">
    <property type="entry name" value="GLUCOSAMINE-6-PHOSPHATE ISOMERASE"/>
    <property type="match status" value="1"/>
</dbReference>
<accession>A0A0A7FXL6</accession>
<dbReference type="GO" id="GO:0006046">
    <property type="term" value="P:N-acetylglucosamine catabolic process"/>
    <property type="evidence" value="ECO:0007669"/>
    <property type="project" value="UniProtKB-UniRule"/>
</dbReference>
<feature type="domain" description="Glucosamine/galactosamine-6-phosphate isomerase" evidence="5">
    <location>
        <begin position="11"/>
        <end position="228"/>
    </location>
</feature>
<dbReference type="Pfam" id="PF01182">
    <property type="entry name" value="Glucosamine_iso"/>
    <property type="match status" value="1"/>
</dbReference>
<dbReference type="NCBIfam" id="TIGR00502">
    <property type="entry name" value="nagB"/>
    <property type="match status" value="1"/>
</dbReference>
<dbReference type="InterPro" id="IPR018321">
    <property type="entry name" value="Glucosamine6P_isomerase_CS"/>
</dbReference>
<dbReference type="GO" id="GO:0006043">
    <property type="term" value="P:glucosamine catabolic process"/>
    <property type="evidence" value="ECO:0007669"/>
    <property type="project" value="TreeGrafter"/>
</dbReference>
<comment type="caution">
    <text evidence="4">Lacks conserved residue(s) required for the propagation of feature annotation.</text>
</comment>
<evidence type="ECO:0000313" key="6">
    <source>
        <dbReference type="EMBL" id="AIY84332.1"/>
    </source>
</evidence>
<evidence type="ECO:0000259" key="5">
    <source>
        <dbReference type="Pfam" id="PF01182"/>
    </source>
</evidence>
<dbReference type="GO" id="GO:0005737">
    <property type="term" value="C:cytoplasm"/>
    <property type="evidence" value="ECO:0007669"/>
    <property type="project" value="TreeGrafter"/>
</dbReference>
<dbReference type="GO" id="GO:0019262">
    <property type="term" value="P:N-acetylneuraminate catabolic process"/>
    <property type="evidence" value="ECO:0007669"/>
    <property type="project" value="UniProtKB-UniRule"/>
</dbReference>
<feature type="active site" description="Proton acceptor; for enolization step" evidence="4">
    <location>
        <position position="67"/>
    </location>
</feature>
<dbReference type="SUPFAM" id="SSF100950">
    <property type="entry name" value="NagB/RpiA/CoA transferase-like"/>
    <property type="match status" value="1"/>
</dbReference>
<proteinExistence type="inferred from homology"/>
<dbReference type="GO" id="GO:0004342">
    <property type="term" value="F:glucosamine-6-phosphate deaminase activity"/>
    <property type="evidence" value="ECO:0007669"/>
    <property type="project" value="UniProtKB-UniRule"/>
</dbReference>
<feature type="active site" description="Proton acceptor; for ring-opening step" evidence="4">
    <location>
        <position position="138"/>
    </location>
</feature>
<evidence type="ECO:0000313" key="7">
    <source>
        <dbReference type="Proteomes" id="UP000030635"/>
    </source>
</evidence>
<dbReference type="CDD" id="cd01399">
    <property type="entry name" value="GlcN6P_deaminase"/>
    <property type="match status" value="1"/>
</dbReference>
<comment type="similarity">
    <text evidence="4">Belongs to the glucosamine/galactosamine-6-phosphate isomerase family. NagB subfamily.</text>
</comment>
<dbReference type="EMBL" id="CP006905">
    <property type="protein sequence ID" value="AIY84332.1"/>
    <property type="molecule type" value="Genomic_DNA"/>
</dbReference>
<dbReference type="InterPro" id="IPR004547">
    <property type="entry name" value="Glucosamine6P_isomerase"/>
</dbReference>
<dbReference type="EC" id="3.5.99.6" evidence="4"/>
<organism evidence="6 7">
    <name type="scientific">Clostridium baratii str. Sullivan</name>
    <dbReference type="NCBI Taxonomy" id="1415775"/>
    <lineage>
        <taxon>Bacteria</taxon>
        <taxon>Bacillati</taxon>
        <taxon>Bacillota</taxon>
        <taxon>Clostridia</taxon>
        <taxon>Eubacteriales</taxon>
        <taxon>Clostridiaceae</taxon>
        <taxon>Clostridium</taxon>
    </lineage>
</organism>
<feature type="active site" description="For ring-opening step" evidence="4">
    <location>
        <position position="143"/>
    </location>
</feature>
<protein>
    <recommendedName>
        <fullName evidence="4">Glucosamine-6-phosphate deaminase</fullName>
        <ecNumber evidence="4">3.5.99.6</ecNumber>
    </recommendedName>
    <alternativeName>
        <fullName evidence="4">GlcN6P deaminase</fullName>
        <shortName evidence="4">GNPDA</shortName>
    </alternativeName>
    <alternativeName>
        <fullName evidence="4">Glucosamine-6-phosphate isomerase</fullName>
    </alternativeName>
</protein>
<name>A0A0A7FXL6_9CLOT</name>
<keyword evidence="7" id="KW-1185">Reference proteome</keyword>
<comment type="pathway">
    <text evidence="4">Amino-sugar metabolism; N-acetylneuraminate degradation; D-fructose 6-phosphate from N-acetylneuraminate: step 5/5.</text>
</comment>
<feature type="active site" description="For ring-opening step" evidence="4">
    <location>
        <position position="136"/>
    </location>
</feature>
<gene>
    <name evidence="4 6" type="primary">nagB</name>
    <name evidence="6" type="ORF">U729_1319</name>
</gene>
<dbReference type="InterPro" id="IPR037171">
    <property type="entry name" value="NagB/RpiA_transferase-like"/>
</dbReference>